<evidence type="ECO:0000259" key="3">
    <source>
        <dbReference type="PROSITE" id="PS51841"/>
    </source>
</evidence>
<evidence type="ECO:0000313" key="5">
    <source>
        <dbReference type="Proteomes" id="UP001500507"/>
    </source>
</evidence>
<keyword evidence="1 2" id="KW-0732">Signal</keyword>
<organism evidence="4 5">
    <name type="scientific">Gangjinia marincola</name>
    <dbReference type="NCBI Taxonomy" id="578463"/>
    <lineage>
        <taxon>Bacteria</taxon>
        <taxon>Pseudomonadati</taxon>
        <taxon>Bacteroidota</taxon>
        <taxon>Flavobacteriia</taxon>
        <taxon>Flavobacteriales</taxon>
        <taxon>Flavobacteriaceae</taxon>
        <taxon>Gangjinia</taxon>
    </lineage>
</organism>
<feature type="domain" description="LTD" evidence="3">
    <location>
        <begin position="13"/>
        <end position="175"/>
    </location>
</feature>
<gene>
    <name evidence="4" type="ORF">GCM10009117_16380</name>
</gene>
<dbReference type="Gene3D" id="2.60.40.1260">
    <property type="entry name" value="Lamin Tail domain"/>
    <property type="match status" value="1"/>
</dbReference>
<keyword evidence="5" id="KW-1185">Reference proteome</keyword>
<dbReference type="RefSeq" id="WP_343765927.1">
    <property type="nucleotide sequence ID" value="NZ_BAAAFG010000015.1"/>
</dbReference>
<sequence>MKQIYMTLLGIIFTLSALAQSAGDIVITEFMQNPAAVGDDVGEYFEVYNTTDTDIDLINWIISDLGSDSHTIATNIIVPAGAYAVLGINTDTNVNGGVTIDYAYGSDITLGNGTDELLLTAPNAVVIDQIIWDNGATFPDASGASASLNPDILDATSNDDGSNWCESTSTYGDGDLGTPGGINDVCGATCPLQTSNIVATCDAVTNGVDSYTTTIDFSGGATEAYTITVSAGALGGDDANTTADGTFIISGVEEGTDVVLTVSSATCDFSITINSPTCIAADCVAEGSVIFTEIMQNPSINADPAGEYVELYNTTDASIDLEGFVLKDDVSTGETHTIASSLIIPAQGYVVIGNGATPNGGVTLDYDYANDISLGNGTDGVILECQGGIIDQVVWDDGATFPDPSGASMELAASAYNSTDNDLGVNWGEATTSFGDGDLGTPGEDNSFTLSIIDVNSGSFSLYPNPALDGSITVEAKENTALTVQIYDLLGKEVVRRTLTSGQINVSNLSSGIYMVKVSQNGVSSTQKLVVK</sequence>
<comment type="caution">
    <text evidence="4">The sequence shown here is derived from an EMBL/GenBank/DDBJ whole genome shotgun (WGS) entry which is preliminary data.</text>
</comment>
<dbReference type="InterPro" id="IPR026444">
    <property type="entry name" value="Secre_tail"/>
</dbReference>
<dbReference type="Pfam" id="PF00932">
    <property type="entry name" value="LTD"/>
    <property type="match status" value="2"/>
</dbReference>
<feature type="chain" id="PRO_5046215946" description="LTD domain-containing protein" evidence="2">
    <location>
        <begin position="20"/>
        <end position="532"/>
    </location>
</feature>
<dbReference type="EMBL" id="BAAAFG010000015">
    <property type="protein sequence ID" value="GAA0872491.1"/>
    <property type="molecule type" value="Genomic_DNA"/>
</dbReference>
<dbReference type="NCBIfam" id="TIGR04183">
    <property type="entry name" value="Por_Secre_tail"/>
    <property type="match status" value="1"/>
</dbReference>
<feature type="domain" description="LTD" evidence="3">
    <location>
        <begin position="277"/>
        <end position="420"/>
    </location>
</feature>
<evidence type="ECO:0000313" key="4">
    <source>
        <dbReference type="EMBL" id="GAA0872491.1"/>
    </source>
</evidence>
<accession>A0ABN1MH51</accession>
<feature type="signal peptide" evidence="2">
    <location>
        <begin position="1"/>
        <end position="19"/>
    </location>
</feature>
<evidence type="ECO:0000256" key="2">
    <source>
        <dbReference type="SAM" id="SignalP"/>
    </source>
</evidence>
<dbReference type="SUPFAM" id="SSF74853">
    <property type="entry name" value="Lamin A/C globular tail domain"/>
    <property type="match status" value="2"/>
</dbReference>
<dbReference type="InterPro" id="IPR001322">
    <property type="entry name" value="Lamin_tail_dom"/>
</dbReference>
<reference evidence="4 5" key="1">
    <citation type="journal article" date="2019" name="Int. J. Syst. Evol. Microbiol.">
        <title>The Global Catalogue of Microorganisms (GCM) 10K type strain sequencing project: providing services to taxonomists for standard genome sequencing and annotation.</title>
        <authorList>
            <consortium name="The Broad Institute Genomics Platform"/>
            <consortium name="The Broad Institute Genome Sequencing Center for Infectious Disease"/>
            <person name="Wu L."/>
            <person name="Ma J."/>
        </authorList>
    </citation>
    <scope>NUCLEOTIDE SEQUENCE [LARGE SCALE GENOMIC DNA]</scope>
    <source>
        <strain evidence="4 5">JCM 16082</strain>
    </source>
</reference>
<evidence type="ECO:0000256" key="1">
    <source>
        <dbReference type="ARBA" id="ARBA00022729"/>
    </source>
</evidence>
<dbReference type="Proteomes" id="UP001500507">
    <property type="component" value="Unassembled WGS sequence"/>
</dbReference>
<dbReference type="PROSITE" id="PS51841">
    <property type="entry name" value="LTD"/>
    <property type="match status" value="2"/>
</dbReference>
<name>A0ABN1MH51_9FLAO</name>
<dbReference type="InterPro" id="IPR036415">
    <property type="entry name" value="Lamin_tail_dom_sf"/>
</dbReference>
<dbReference type="Pfam" id="PF18962">
    <property type="entry name" value="Por_Secre_tail"/>
    <property type="match status" value="1"/>
</dbReference>
<proteinExistence type="predicted"/>
<protein>
    <recommendedName>
        <fullName evidence="3">LTD domain-containing protein</fullName>
    </recommendedName>
</protein>